<protein>
    <submittedName>
        <fullName evidence="3">DUF559 domain-containing protein</fullName>
    </submittedName>
</protein>
<gene>
    <name evidence="3" type="ORF">LZ496_13215</name>
</gene>
<dbReference type="Pfam" id="PF04480">
    <property type="entry name" value="DUF559"/>
    <property type="match status" value="1"/>
</dbReference>
<sequence>MKRVPEQLTTFARDLRTNSTKAERLLWLRLRQYRPRFTRQLVVGPYIVDLACRQVKLAVELDGGQHANVTDYDDRRTTFLEGQGWLVMRLWNNQVEENPDGAAEFVLAQCEERLGGATHPRPLPSREGRQRRPRFR</sequence>
<dbReference type="PANTHER" id="PTHR38590">
    <property type="entry name" value="BLL0828 PROTEIN"/>
    <property type="match status" value="1"/>
</dbReference>
<evidence type="ECO:0000256" key="1">
    <source>
        <dbReference type="SAM" id="MobiDB-lite"/>
    </source>
</evidence>
<dbReference type="CDD" id="cd01038">
    <property type="entry name" value="Endonuclease_DUF559"/>
    <property type="match status" value="1"/>
</dbReference>
<dbReference type="SUPFAM" id="SSF52980">
    <property type="entry name" value="Restriction endonuclease-like"/>
    <property type="match status" value="1"/>
</dbReference>
<dbReference type="InterPro" id="IPR047216">
    <property type="entry name" value="Endonuclease_DUF559_bact"/>
</dbReference>
<organism evidence="3 4">
    <name type="scientific">Sphingomonas caseinilyticus</name>
    <dbReference type="NCBI Taxonomy" id="2908205"/>
    <lineage>
        <taxon>Bacteria</taxon>
        <taxon>Pseudomonadati</taxon>
        <taxon>Pseudomonadota</taxon>
        <taxon>Alphaproteobacteria</taxon>
        <taxon>Sphingomonadales</taxon>
        <taxon>Sphingomonadaceae</taxon>
        <taxon>Sphingomonas</taxon>
    </lineage>
</organism>
<dbReference type="Proteomes" id="UP001203410">
    <property type="component" value="Unassembled WGS sequence"/>
</dbReference>
<feature type="domain" description="DUF559" evidence="2">
    <location>
        <begin position="7"/>
        <end position="110"/>
    </location>
</feature>
<dbReference type="Gene3D" id="3.40.960.10">
    <property type="entry name" value="VSR Endonuclease"/>
    <property type="match status" value="1"/>
</dbReference>
<comment type="caution">
    <text evidence="3">The sequence shown here is derived from an EMBL/GenBank/DDBJ whole genome shotgun (WGS) entry which is preliminary data.</text>
</comment>
<feature type="region of interest" description="Disordered" evidence="1">
    <location>
        <begin position="115"/>
        <end position="136"/>
    </location>
</feature>
<dbReference type="InterPro" id="IPR011335">
    <property type="entry name" value="Restrct_endonuc-II-like"/>
</dbReference>
<dbReference type="PANTHER" id="PTHR38590:SF1">
    <property type="entry name" value="BLL0828 PROTEIN"/>
    <property type="match status" value="1"/>
</dbReference>
<accession>A0ABT0RXI6</accession>
<reference evidence="3 4" key="1">
    <citation type="submission" date="2022-05" db="EMBL/GenBank/DDBJ databases">
        <authorList>
            <person name="Jo J.-H."/>
            <person name="Im W.-T."/>
        </authorList>
    </citation>
    <scope>NUCLEOTIDE SEQUENCE [LARGE SCALE GENOMIC DNA]</scope>
    <source>
        <strain evidence="3 4">NSE70-1</strain>
    </source>
</reference>
<dbReference type="RefSeq" id="WP_249905196.1">
    <property type="nucleotide sequence ID" value="NZ_JAMGBA010000004.1"/>
</dbReference>
<dbReference type="InterPro" id="IPR007569">
    <property type="entry name" value="DUF559"/>
</dbReference>
<name>A0ABT0RXI6_9SPHN</name>
<keyword evidence="4" id="KW-1185">Reference proteome</keyword>
<evidence type="ECO:0000259" key="2">
    <source>
        <dbReference type="Pfam" id="PF04480"/>
    </source>
</evidence>
<dbReference type="EMBL" id="JAMGBA010000004">
    <property type="protein sequence ID" value="MCL6699738.1"/>
    <property type="molecule type" value="Genomic_DNA"/>
</dbReference>
<proteinExistence type="predicted"/>
<evidence type="ECO:0000313" key="3">
    <source>
        <dbReference type="EMBL" id="MCL6699738.1"/>
    </source>
</evidence>
<evidence type="ECO:0000313" key="4">
    <source>
        <dbReference type="Proteomes" id="UP001203410"/>
    </source>
</evidence>